<dbReference type="EMBL" id="JBGMDY010000005">
    <property type="protein sequence ID" value="KAL2334655.1"/>
    <property type="molecule type" value="Genomic_DNA"/>
</dbReference>
<dbReference type="Gene3D" id="1.20.1280.50">
    <property type="match status" value="1"/>
</dbReference>
<evidence type="ECO:0000259" key="2">
    <source>
        <dbReference type="Pfam" id="PF00646"/>
    </source>
</evidence>
<name>A0ABD1MHW8_9FABA</name>
<evidence type="ECO:0000256" key="1">
    <source>
        <dbReference type="SAM" id="MobiDB-lite"/>
    </source>
</evidence>
<dbReference type="InterPro" id="IPR036047">
    <property type="entry name" value="F-box-like_dom_sf"/>
</dbReference>
<sequence>MESNEDFSSDPLFNPGQTKEISIMKENNKRQRESIRDVEEKRDRLSELSDCVLMYIMEFIDTRDAVRTCVLSKRWMHLWRRLTNLVFDSSQFCNVANFNKFVSCLLSGRDGSFSLRNLKFRHCQRAEPKLLNRLTKYAVLHNVQHCSILFNLNYRTIFELCPVIFSCKSLTFLKLALSTYNPFSMLPKSLKMPALKRLELKCFTFNASESGNGYAEPFSSCKDTSNPDSVSAQHPCFIQLKSLKVLQKRSFHENCISVERINRALEYILQNSLLDRIDVIFD</sequence>
<dbReference type="Proteomes" id="UP001603857">
    <property type="component" value="Unassembled WGS sequence"/>
</dbReference>
<protein>
    <recommendedName>
        <fullName evidence="2">F-box domain-containing protein</fullName>
    </recommendedName>
</protein>
<keyword evidence="4" id="KW-1185">Reference proteome</keyword>
<gene>
    <name evidence="3" type="ORF">Fmac_015868</name>
</gene>
<dbReference type="SUPFAM" id="SSF81383">
    <property type="entry name" value="F-box domain"/>
    <property type="match status" value="1"/>
</dbReference>
<feature type="region of interest" description="Disordered" evidence="1">
    <location>
        <begin position="1"/>
        <end position="36"/>
    </location>
</feature>
<dbReference type="Pfam" id="PF00646">
    <property type="entry name" value="F-box"/>
    <property type="match status" value="1"/>
</dbReference>
<organism evidence="3 4">
    <name type="scientific">Flemingia macrophylla</name>
    <dbReference type="NCBI Taxonomy" id="520843"/>
    <lineage>
        <taxon>Eukaryota</taxon>
        <taxon>Viridiplantae</taxon>
        <taxon>Streptophyta</taxon>
        <taxon>Embryophyta</taxon>
        <taxon>Tracheophyta</taxon>
        <taxon>Spermatophyta</taxon>
        <taxon>Magnoliopsida</taxon>
        <taxon>eudicotyledons</taxon>
        <taxon>Gunneridae</taxon>
        <taxon>Pentapetalae</taxon>
        <taxon>rosids</taxon>
        <taxon>fabids</taxon>
        <taxon>Fabales</taxon>
        <taxon>Fabaceae</taxon>
        <taxon>Papilionoideae</taxon>
        <taxon>50 kb inversion clade</taxon>
        <taxon>NPAAA clade</taxon>
        <taxon>indigoferoid/millettioid clade</taxon>
        <taxon>Phaseoleae</taxon>
        <taxon>Flemingia</taxon>
    </lineage>
</organism>
<dbReference type="InterPro" id="IPR053781">
    <property type="entry name" value="F-box_AtFBL13-like"/>
</dbReference>
<comment type="caution">
    <text evidence="3">The sequence shown here is derived from an EMBL/GenBank/DDBJ whole genome shotgun (WGS) entry which is preliminary data.</text>
</comment>
<dbReference type="PANTHER" id="PTHR34223">
    <property type="entry name" value="OS11G0201299 PROTEIN"/>
    <property type="match status" value="1"/>
</dbReference>
<reference evidence="3 4" key="1">
    <citation type="submission" date="2024-08" db="EMBL/GenBank/DDBJ databases">
        <title>Insights into the chromosomal genome structure of Flemingia macrophylla.</title>
        <authorList>
            <person name="Ding Y."/>
            <person name="Zhao Y."/>
            <person name="Bi W."/>
            <person name="Wu M."/>
            <person name="Zhao G."/>
            <person name="Gong Y."/>
            <person name="Li W."/>
            <person name="Zhang P."/>
        </authorList>
    </citation>
    <scope>NUCLEOTIDE SEQUENCE [LARGE SCALE GENOMIC DNA]</scope>
    <source>
        <strain evidence="3">DYQJB</strain>
        <tissue evidence="3">Leaf</tissue>
    </source>
</reference>
<evidence type="ECO:0000313" key="3">
    <source>
        <dbReference type="EMBL" id="KAL2334655.1"/>
    </source>
</evidence>
<dbReference type="CDD" id="cd22160">
    <property type="entry name" value="F-box_AtFBL13-like"/>
    <property type="match status" value="1"/>
</dbReference>
<dbReference type="PANTHER" id="PTHR34223:SF51">
    <property type="entry name" value="OS06G0556300 PROTEIN"/>
    <property type="match status" value="1"/>
</dbReference>
<proteinExistence type="predicted"/>
<feature type="domain" description="F-box" evidence="2">
    <location>
        <begin position="45"/>
        <end position="83"/>
    </location>
</feature>
<accession>A0ABD1MHW8</accession>
<evidence type="ECO:0000313" key="4">
    <source>
        <dbReference type="Proteomes" id="UP001603857"/>
    </source>
</evidence>
<feature type="compositionally biased region" description="Basic and acidic residues" evidence="1">
    <location>
        <begin position="22"/>
        <end position="36"/>
    </location>
</feature>
<dbReference type="InterPro" id="IPR053197">
    <property type="entry name" value="F-box_SCFL_complex_component"/>
</dbReference>
<dbReference type="InterPro" id="IPR001810">
    <property type="entry name" value="F-box_dom"/>
</dbReference>
<dbReference type="AlphaFoldDB" id="A0ABD1MHW8"/>